<dbReference type="SUPFAM" id="SSF54637">
    <property type="entry name" value="Thioesterase/thiol ester dehydrase-isomerase"/>
    <property type="match status" value="1"/>
</dbReference>
<evidence type="ECO:0000313" key="2">
    <source>
        <dbReference type="EMBL" id="MBM7644789.1"/>
    </source>
</evidence>
<name>A0ABS2PXK9_9BACL</name>
<sequence length="158" mass="17434">MLLGKKRKIGRLIDEIRPGEKLEFSEKIEDKDLLLYLGLSDDNNPLFIQHDYASLTPYEKPIVPQVMLTGMVTGAVSKILPGPGSSVLSQSLQFPNPVYHYEEIHILLAVEATDQGKNQIIMSVDAKNDSGDPVIVGELIVSPPYPLKSITSSTLENF</sequence>
<evidence type="ECO:0000313" key="3">
    <source>
        <dbReference type="Proteomes" id="UP000808914"/>
    </source>
</evidence>
<dbReference type="InterPro" id="IPR050965">
    <property type="entry name" value="UPF0336/Enoyl-CoA_hydratase"/>
</dbReference>
<dbReference type="InterPro" id="IPR029069">
    <property type="entry name" value="HotDog_dom_sf"/>
</dbReference>
<organism evidence="2 3">
    <name type="scientific">Scopulibacillus daqui</name>
    <dbReference type="NCBI Taxonomy" id="1469162"/>
    <lineage>
        <taxon>Bacteria</taxon>
        <taxon>Bacillati</taxon>
        <taxon>Bacillota</taxon>
        <taxon>Bacilli</taxon>
        <taxon>Bacillales</taxon>
        <taxon>Sporolactobacillaceae</taxon>
        <taxon>Scopulibacillus</taxon>
    </lineage>
</organism>
<feature type="domain" description="MaoC-like" evidence="1">
    <location>
        <begin position="18"/>
        <end position="125"/>
    </location>
</feature>
<gene>
    <name evidence="2" type="ORF">JOD45_000996</name>
</gene>
<dbReference type="EMBL" id="JAFBER010000004">
    <property type="protein sequence ID" value="MBM7644789.1"/>
    <property type="molecule type" value="Genomic_DNA"/>
</dbReference>
<dbReference type="PANTHER" id="PTHR43437">
    <property type="entry name" value="HYDROXYACYL-THIOESTER DEHYDRATASE TYPE 2, MITOCHONDRIAL-RELATED"/>
    <property type="match status" value="1"/>
</dbReference>
<dbReference type="Proteomes" id="UP000808914">
    <property type="component" value="Unassembled WGS sequence"/>
</dbReference>
<keyword evidence="3" id="KW-1185">Reference proteome</keyword>
<dbReference type="PANTHER" id="PTHR43437:SF3">
    <property type="entry name" value="HYDROXYACYL-THIOESTER DEHYDRATASE TYPE 2, MITOCHONDRIAL"/>
    <property type="match status" value="1"/>
</dbReference>
<proteinExistence type="predicted"/>
<dbReference type="InterPro" id="IPR002539">
    <property type="entry name" value="MaoC-like_dom"/>
</dbReference>
<accession>A0ABS2PXK9</accession>
<dbReference type="Pfam" id="PF01575">
    <property type="entry name" value="MaoC_dehydratas"/>
    <property type="match status" value="1"/>
</dbReference>
<reference evidence="2 3" key="1">
    <citation type="submission" date="2021-01" db="EMBL/GenBank/DDBJ databases">
        <title>Genomic Encyclopedia of Type Strains, Phase IV (KMG-IV): sequencing the most valuable type-strain genomes for metagenomic binning, comparative biology and taxonomic classification.</title>
        <authorList>
            <person name="Goeker M."/>
        </authorList>
    </citation>
    <scope>NUCLEOTIDE SEQUENCE [LARGE SCALE GENOMIC DNA]</scope>
    <source>
        <strain evidence="2 3">DSM 28236</strain>
    </source>
</reference>
<comment type="caution">
    <text evidence="2">The sequence shown here is derived from an EMBL/GenBank/DDBJ whole genome shotgun (WGS) entry which is preliminary data.</text>
</comment>
<protein>
    <submittedName>
        <fullName evidence="2">Acyl dehydratase</fullName>
    </submittedName>
</protein>
<dbReference type="Gene3D" id="3.10.129.10">
    <property type="entry name" value="Hotdog Thioesterase"/>
    <property type="match status" value="1"/>
</dbReference>
<dbReference type="RefSeq" id="WP_205002743.1">
    <property type="nucleotide sequence ID" value="NZ_JAFBER010000004.1"/>
</dbReference>
<evidence type="ECO:0000259" key="1">
    <source>
        <dbReference type="Pfam" id="PF01575"/>
    </source>
</evidence>